<protein>
    <recommendedName>
        <fullName evidence="5">Sushi domain-containing protein</fullName>
    </recommendedName>
</protein>
<feature type="region of interest" description="Disordered" evidence="2">
    <location>
        <begin position="15"/>
        <end position="36"/>
    </location>
</feature>
<feature type="compositionally biased region" description="Basic and acidic residues" evidence="2">
    <location>
        <begin position="144"/>
        <end position="154"/>
    </location>
</feature>
<proteinExistence type="predicted"/>
<dbReference type="SUPFAM" id="SSF57535">
    <property type="entry name" value="Complement control module/SCR domain"/>
    <property type="match status" value="1"/>
</dbReference>
<evidence type="ECO:0000256" key="1">
    <source>
        <dbReference type="ARBA" id="ARBA00023157"/>
    </source>
</evidence>
<dbReference type="STRING" id="139723.A0A182LZQ9"/>
<dbReference type="CDD" id="cd00033">
    <property type="entry name" value="CCP"/>
    <property type="match status" value="1"/>
</dbReference>
<dbReference type="EnsemblMetazoa" id="ACUA005887-RA">
    <property type="protein sequence ID" value="ACUA005887-PA"/>
    <property type="gene ID" value="ACUA005887"/>
</dbReference>
<reference evidence="4" key="1">
    <citation type="submission" date="2013-09" db="EMBL/GenBank/DDBJ databases">
        <title>The Genome Sequence of Anopheles culicifacies species A.</title>
        <authorList>
            <consortium name="The Broad Institute Genomics Platform"/>
            <person name="Neafsey D.E."/>
            <person name="Besansky N."/>
            <person name="Howell P."/>
            <person name="Walton C."/>
            <person name="Young S.K."/>
            <person name="Zeng Q."/>
            <person name="Gargeya S."/>
            <person name="Fitzgerald M."/>
            <person name="Haas B."/>
            <person name="Abouelleil A."/>
            <person name="Allen A.W."/>
            <person name="Alvarado L."/>
            <person name="Arachchi H.M."/>
            <person name="Berlin A.M."/>
            <person name="Chapman S.B."/>
            <person name="Gainer-Dewar J."/>
            <person name="Goldberg J."/>
            <person name="Griggs A."/>
            <person name="Gujja S."/>
            <person name="Hansen M."/>
            <person name="Howarth C."/>
            <person name="Imamovic A."/>
            <person name="Ireland A."/>
            <person name="Larimer J."/>
            <person name="McCowan C."/>
            <person name="Murphy C."/>
            <person name="Pearson M."/>
            <person name="Poon T.W."/>
            <person name="Priest M."/>
            <person name="Roberts A."/>
            <person name="Saif S."/>
            <person name="Shea T."/>
            <person name="Sisk P."/>
            <person name="Sykes S."/>
            <person name="Wortman J."/>
            <person name="Nusbaum C."/>
            <person name="Birren B."/>
        </authorList>
    </citation>
    <scope>NUCLEOTIDE SEQUENCE [LARGE SCALE GENOMIC DNA]</scope>
    <source>
        <strain evidence="4">A-37</strain>
    </source>
</reference>
<dbReference type="Gene3D" id="2.10.70.10">
    <property type="entry name" value="Complement Module, domain 1"/>
    <property type="match status" value="1"/>
</dbReference>
<evidence type="ECO:0000313" key="4">
    <source>
        <dbReference type="Proteomes" id="UP000075883"/>
    </source>
</evidence>
<evidence type="ECO:0000256" key="2">
    <source>
        <dbReference type="SAM" id="MobiDB-lite"/>
    </source>
</evidence>
<evidence type="ECO:0008006" key="5">
    <source>
        <dbReference type="Google" id="ProtNLM"/>
    </source>
</evidence>
<name>A0A182LZQ9_9DIPT</name>
<feature type="compositionally biased region" description="Acidic residues" evidence="2">
    <location>
        <begin position="125"/>
        <end position="143"/>
    </location>
</feature>
<feature type="region of interest" description="Disordered" evidence="2">
    <location>
        <begin position="116"/>
        <end position="154"/>
    </location>
</feature>
<dbReference type="EMBL" id="AXCM01015010">
    <property type="status" value="NOT_ANNOTATED_CDS"/>
    <property type="molecule type" value="Genomic_DNA"/>
</dbReference>
<keyword evidence="4" id="KW-1185">Reference proteome</keyword>
<dbReference type="Proteomes" id="UP000075883">
    <property type="component" value="Unassembled WGS sequence"/>
</dbReference>
<dbReference type="AlphaFoldDB" id="A0A182LZQ9"/>
<dbReference type="InterPro" id="IPR000436">
    <property type="entry name" value="Sushi_SCR_CCP_dom"/>
</dbReference>
<reference evidence="3" key="2">
    <citation type="submission" date="2020-05" db="UniProtKB">
        <authorList>
            <consortium name="EnsemblMetazoa"/>
        </authorList>
    </citation>
    <scope>IDENTIFICATION</scope>
    <source>
        <strain evidence="3">A-37</strain>
    </source>
</reference>
<dbReference type="InterPro" id="IPR035976">
    <property type="entry name" value="Sushi/SCR/CCP_sf"/>
</dbReference>
<dbReference type="VEuPathDB" id="VectorBase:ACUA005887"/>
<organism evidence="3 4">
    <name type="scientific">Anopheles culicifacies</name>
    <dbReference type="NCBI Taxonomy" id="139723"/>
    <lineage>
        <taxon>Eukaryota</taxon>
        <taxon>Metazoa</taxon>
        <taxon>Ecdysozoa</taxon>
        <taxon>Arthropoda</taxon>
        <taxon>Hexapoda</taxon>
        <taxon>Insecta</taxon>
        <taxon>Pterygota</taxon>
        <taxon>Neoptera</taxon>
        <taxon>Endopterygota</taxon>
        <taxon>Diptera</taxon>
        <taxon>Nematocera</taxon>
        <taxon>Culicoidea</taxon>
        <taxon>Culicidae</taxon>
        <taxon>Anophelinae</taxon>
        <taxon>Anopheles</taxon>
        <taxon>culicifacies species complex</taxon>
    </lineage>
</organism>
<keyword evidence="1" id="KW-1015">Disulfide bond</keyword>
<accession>A0A182LZQ9</accession>
<sequence length="174" mass="19870">MHKIIFRYEAHDPEGAVAKQGGNGKRKPGQRGQNIQEETDLEPELAAVLDLSCMANGLIRAPEIDNGYVVKYNRRKKNGNIFLVAYYECDDYYELQIPEHDRLYCSRKKWIGKRPDCISTRSGSDDDEEGEEEEEEEEEGEEEEAKKADERAATNRENLYPMVITLTLVGIGPK</sequence>
<evidence type="ECO:0000313" key="3">
    <source>
        <dbReference type="EnsemblMetazoa" id="ACUA005887-PA"/>
    </source>
</evidence>